<evidence type="ECO:0000313" key="2">
    <source>
        <dbReference type="EMBL" id="NEU05494.1"/>
    </source>
</evidence>
<dbReference type="AlphaFoldDB" id="A0A6M0H5G2"/>
<evidence type="ECO:0000259" key="1">
    <source>
        <dbReference type="Pfam" id="PF13228"/>
    </source>
</evidence>
<dbReference type="Pfam" id="PF13228">
    <property type="entry name" value="DUF4037"/>
    <property type="match status" value="1"/>
</dbReference>
<dbReference type="InterPro" id="IPR025117">
    <property type="entry name" value="DUF4037"/>
</dbReference>
<dbReference type="RefSeq" id="WP_199870269.1">
    <property type="nucleotide sequence ID" value="NZ_JAAGPU010000021.1"/>
</dbReference>
<organism evidence="2 3">
    <name type="scientific">Clostridium senegalense</name>
    <dbReference type="NCBI Taxonomy" id="1465809"/>
    <lineage>
        <taxon>Bacteria</taxon>
        <taxon>Bacillati</taxon>
        <taxon>Bacillota</taxon>
        <taxon>Clostridia</taxon>
        <taxon>Eubacteriales</taxon>
        <taxon>Clostridiaceae</taxon>
        <taxon>Clostridium</taxon>
    </lineage>
</organism>
<name>A0A6M0H5G2_9CLOT</name>
<dbReference type="Gene3D" id="3.30.460.10">
    <property type="entry name" value="Beta Polymerase, domain 2"/>
    <property type="match status" value="1"/>
</dbReference>
<protein>
    <submittedName>
        <fullName evidence="2">DUF4037 domain-containing protein</fullName>
    </submittedName>
</protein>
<sequence>MSEKMFNDNCDKRIKLAKEVASKCPIKYGKEIVIVGSVSRNLADDDSDVEIEFLTDEKVEEETIINWIKELGGTDLYPYGMPLWDGSTWIIFKYNGYWIEAGWQKIENMKTNLELILDGKVNSHEKLLLASTFKNAIFIRDNNNLKFLQEKLENYPIKLAKDIILETIKPWTVGLAIESRKMLAKRDDKIPFLQRMIPDIQKILRVLYAVNKQWEPDWKWTKHIVEDLKIKPENLEKRIDSIICINESKTSLEICFNLIKDTLNLIPKEYKLDDVTDEILKLIYRG</sequence>
<dbReference type="Proteomes" id="UP000481872">
    <property type="component" value="Unassembled WGS sequence"/>
</dbReference>
<evidence type="ECO:0000313" key="3">
    <source>
        <dbReference type="Proteomes" id="UP000481872"/>
    </source>
</evidence>
<comment type="caution">
    <text evidence="2">The sequence shown here is derived from an EMBL/GenBank/DDBJ whole genome shotgun (WGS) entry which is preliminary data.</text>
</comment>
<proteinExistence type="predicted"/>
<feature type="domain" description="DUF4037" evidence="1">
    <location>
        <begin position="128"/>
        <end position="221"/>
    </location>
</feature>
<dbReference type="EMBL" id="JAAGPU010000021">
    <property type="protein sequence ID" value="NEU05494.1"/>
    <property type="molecule type" value="Genomic_DNA"/>
</dbReference>
<dbReference type="InterPro" id="IPR043519">
    <property type="entry name" value="NT_sf"/>
</dbReference>
<keyword evidence="3" id="KW-1185">Reference proteome</keyword>
<gene>
    <name evidence="2" type="ORF">G3M99_11650</name>
</gene>
<accession>A0A6M0H5G2</accession>
<reference evidence="2 3" key="1">
    <citation type="submission" date="2020-02" db="EMBL/GenBank/DDBJ databases">
        <title>Genome assembly of a novel Clostridium senegalense strain.</title>
        <authorList>
            <person name="Gupta T.B."/>
            <person name="Jauregui R."/>
            <person name="Maclean P."/>
            <person name="Nawarathana A."/>
            <person name="Brightwell G."/>
        </authorList>
    </citation>
    <scope>NUCLEOTIDE SEQUENCE [LARGE SCALE GENOMIC DNA]</scope>
    <source>
        <strain evidence="2 3">AGRFS4</strain>
    </source>
</reference>